<organism evidence="1 2">
    <name type="scientific">Trifolium medium</name>
    <dbReference type="NCBI Taxonomy" id="97028"/>
    <lineage>
        <taxon>Eukaryota</taxon>
        <taxon>Viridiplantae</taxon>
        <taxon>Streptophyta</taxon>
        <taxon>Embryophyta</taxon>
        <taxon>Tracheophyta</taxon>
        <taxon>Spermatophyta</taxon>
        <taxon>Magnoliopsida</taxon>
        <taxon>eudicotyledons</taxon>
        <taxon>Gunneridae</taxon>
        <taxon>Pentapetalae</taxon>
        <taxon>rosids</taxon>
        <taxon>fabids</taxon>
        <taxon>Fabales</taxon>
        <taxon>Fabaceae</taxon>
        <taxon>Papilionoideae</taxon>
        <taxon>50 kb inversion clade</taxon>
        <taxon>NPAAA clade</taxon>
        <taxon>Hologalegina</taxon>
        <taxon>IRL clade</taxon>
        <taxon>Trifolieae</taxon>
        <taxon>Trifolium</taxon>
    </lineage>
</organism>
<feature type="non-terminal residue" evidence="1">
    <location>
        <position position="61"/>
    </location>
</feature>
<dbReference type="EMBL" id="LXQA010102906">
    <property type="protein sequence ID" value="MCI16897.1"/>
    <property type="molecule type" value="Genomic_DNA"/>
</dbReference>
<accession>A0A392PYU3</accession>
<comment type="caution">
    <text evidence="1">The sequence shown here is derived from an EMBL/GenBank/DDBJ whole genome shotgun (WGS) entry which is preliminary data.</text>
</comment>
<name>A0A392PYU3_9FABA</name>
<dbReference type="Proteomes" id="UP000265520">
    <property type="component" value="Unassembled WGS sequence"/>
</dbReference>
<evidence type="ECO:0000313" key="2">
    <source>
        <dbReference type="Proteomes" id="UP000265520"/>
    </source>
</evidence>
<reference evidence="1 2" key="1">
    <citation type="journal article" date="2018" name="Front. Plant Sci.">
        <title>Red Clover (Trifolium pratense) and Zigzag Clover (T. medium) - A Picture of Genomic Similarities and Differences.</title>
        <authorList>
            <person name="Dluhosova J."/>
            <person name="Istvanek J."/>
            <person name="Nedelnik J."/>
            <person name="Repkova J."/>
        </authorList>
    </citation>
    <scope>NUCLEOTIDE SEQUENCE [LARGE SCALE GENOMIC DNA]</scope>
    <source>
        <strain evidence="2">cv. 10/8</strain>
        <tissue evidence="1">Leaf</tissue>
    </source>
</reference>
<dbReference type="AlphaFoldDB" id="A0A392PYU3"/>
<sequence length="61" mass="7180">MLLRAEQCASHWRTLRHNQWPKPHLVVKPRLAPTTPGRCAISRFTRILSDFLLPRFQGIFN</sequence>
<evidence type="ECO:0000313" key="1">
    <source>
        <dbReference type="EMBL" id="MCI16897.1"/>
    </source>
</evidence>
<protein>
    <submittedName>
        <fullName evidence="1">Uncharacterized protein</fullName>
    </submittedName>
</protein>
<keyword evidence="2" id="KW-1185">Reference proteome</keyword>
<proteinExistence type="predicted"/>